<dbReference type="PANTHER" id="PTHR13316:SF0">
    <property type="entry name" value="ZINC FINGER CCHC DOMAIN-CONTAINING PROTEIN 8"/>
    <property type="match status" value="1"/>
</dbReference>
<feature type="region of interest" description="Disordered" evidence="8">
    <location>
        <begin position="365"/>
        <end position="397"/>
    </location>
</feature>
<dbReference type="Proteomes" id="UP000811246">
    <property type="component" value="Chromosome 3"/>
</dbReference>
<evidence type="ECO:0000313" key="10">
    <source>
        <dbReference type="EMBL" id="KAG6719339.1"/>
    </source>
</evidence>
<accession>A0A922FC91</accession>
<feature type="compositionally biased region" description="Basic and acidic residues" evidence="8">
    <location>
        <begin position="620"/>
        <end position="639"/>
    </location>
</feature>
<dbReference type="EMBL" id="CM031827">
    <property type="protein sequence ID" value="KAG6719339.1"/>
    <property type="molecule type" value="Genomic_DNA"/>
</dbReference>
<keyword evidence="6" id="KW-0539">Nucleus</keyword>
<dbReference type="GO" id="GO:0003723">
    <property type="term" value="F:RNA binding"/>
    <property type="evidence" value="ECO:0007669"/>
    <property type="project" value="TreeGrafter"/>
</dbReference>
<evidence type="ECO:0000256" key="4">
    <source>
        <dbReference type="ARBA" id="ARBA00022771"/>
    </source>
</evidence>
<comment type="caution">
    <text evidence="10">The sequence shown here is derived from an EMBL/GenBank/DDBJ whole genome shotgun (WGS) entry which is preliminary data.</text>
</comment>
<dbReference type="AlphaFoldDB" id="A0A922FC91"/>
<dbReference type="GO" id="GO:0008270">
    <property type="term" value="F:zinc ion binding"/>
    <property type="evidence" value="ECO:0007669"/>
    <property type="project" value="UniProtKB-KW"/>
</dbReference>
<feature type="compositionally biased region" description="Basic and acidic residues" evidence="8">
    <location>
        <begin position="526"/>
        <end position="537"/>
    </location>
</feature>
<gene>
    <name evidence="10" type="ORF">I3842_03G000300</name>
</gene>
<dbReference type="InterPro" id="IPR006568">
    <property type="entry name" value="PSP_pro-rich"/>
</dbReference>
<evidence type="ECO:0000256" key="1">
    <source>
        <dbReference type="ARBA" id="ARBA00004642"/>
    </source>
</evidence>
<dbReference type="Pfam" id="PF04046">
    <property type="entry name" value="PSP"/>
    <property type="match status" value="1"/>
</dbReference>
<dbReference type="PROSITE" id="PS50158">
    <property type="entry name" value="ZF_CCHC"/>
    <property type="match status" value="1"/>
</dbReference>
<protein>
    <recommendedName>
        <fullName evidence="9">CCHC-type domain-containing protein</fullName>
    </recommendedName>
</protein>
<reference evidence="10" key="1">
    <citation type="submission" date="2021-01" db="EMBL/GenBank/DDBJ databases">
        <authorList>
            <person name="Lovell J.T."/>
            <person name="Bentley N."/>
            <person name="Bhattarai G."/>
            <person name="Jenkins J.W."/>
            <person name="Sreedasyam A."/>
            <person name="Alarcon Y."/>
            <person name="Bock C."/>
            <person name="Boston L."/>
            <person name="Carlson J."/>
            <person name="Cervantes K."/>
            <person name="Clermont K."/>
            <person name="Krom N."/>
            <person name="Kubenka K."/>
            <person name="Mamidi S."/>
            <person name="Mattison C."/>
            <person name="Monteros M."/>
            <person name="Pisani C."/>
            <person name="Plott C."/>
            <person name="Rajasekar S."/>
            <person name="Rhein H.S."/>
            <person name="Rohla C."/>
            <person name="Song M."/>
            <person name="Hilaire R.S."/>
            <person name="Shu S."/>
            <person name="Wells L."/>
            <person name="Wang X."/>
            <person name="Webber J."/>
            <person name="Heerema R.J."/>
            <person name="Klein P."/>
            <person name="Conner P."/>
            <person name="Grauke L."/>
            <person name="Grimwood J."/>
            <person name="Schmutz J."/>
            <person name="Randall J.J."/>
        </authorList>
    </citation>
    <scope>NUCLEOTIDE SEQUENCE</scope>
    <source>
        <tissue evidence="10">Leaf</tissue>
    </source>
</reference>
<evidence type="ECO:0000256" key="5">
    <source>
        <dbReference type="ARBA" id="ARBA00022833"/>
    </source>
</evidence>
<feature type="compositionally biased region" description="Polar residues" evidence="8">
    <location>
        <begin position="377"/>
        <end position="393"/>
    </location>
</feature>
<organism evidence="10 11">
    <name type="scientific">Carya illinoinensis</name>
    <name type="common">Pecan</name>
    <dbReference type="NCBI Taxonomy" id="32201"/>
    <lineage>
        <taxon>Eukaryota</taxon>
        <taxon>Viridiplantae</taxon>
        <taxon>Streptophyta</taxon>
        <taxon>Embryophyta</taxon>
        <taxon>Tracheophyta</taxon>
        <taxon>Spermatophyta</taxon>
        <taxon>Magnoliopsida</taxon>
        <taxon>eudicotyledons</taxon>
        <taxon>Gunneridae</taxon>
        <taxon>Pentapetalae</taxon>
        <taxon>rosids</taxon>
        <taxon>fabids</taxon>
        <taxon>Fagales</taxon>
        <taxon>Juglandaceae</taxon>
        <taxon>Carya</taxon>
    </lineage>
</organism>
<evidence type="ECO:0000313" key="11">
    <source>
        <dbReference type="Proteomes" id="UP000811246"/>
    </source>
</evidence>
<evidence type="ECO:0000256" key="7">
    <source>
        <dbReference type="PROSITE-ProRule" id="PRU00047"/>
    </source>
</evidence>
<proteinExistence type="inferred from homology"/>
<feature type="compositionally biased region" description="Polar residues" evidence="8">
    <location>
        <begin position="19"/>
        <end position="36"/>
    </location>
</feature>
<dbReference type="GO" id="GO:0005654">
    <property type="term" value="C:nucleoplasm"/>
    <property type="evidence" value="ECO:0007669"/>
    <property type="project" value="UniProtKB-SubCell"/>
</dbReference>
<dbReference type="PANTHER" id="PTHR13316">
    <property type="entry name" value="ZINC FINGER, CCHC DOMAIN CONTAINING 8"/>
    <property type="match status" value="1"/>
</dbReference>
<keyword evidence="5" id="KW-0862">Zinc</keyword>
<dbReference type="GO" id="GO:0071013">
    <property type="term" value="C:catalytic step 2 spliceosome"/>
    <property type="evidence" value="ECO:0007669"/>
    <property type="project" value="TreeGrafter"/>
</dbReference>
<dbReference type="InterPro" id="IPR052115">
    <property type="entry name" value="NEXT_complex_subunit_ZCCHC8"/>
</dbReference>
<name>A0A922FC91_CARIL</name>
<feature type="domain" description="CCHC-type" evidence="9">
    <location>
        <begin position="342"/>
        <end position="358"/>
    </location>
</feature>
<evidence type="ECO:0000256" key="2">
    <source>
        <dbReference type="ARBA" id="ARBA00007497"/>
    </source>
</evidence>
<evidence type="ECO:0000256" key="3">
    <source>
        <dbReference type="ARBA" id="ARBA00022723"/>
    </source>
</evidence>
<keyword evidence="3" id="KW-0479">Metal-binding</keyword>
<evidence type="ECO:0000256" key="8">
    <source>
        <dbReference type="SAM" id="MobiDB-lite"/>
    </source>
</evidence>
<comment type="subcellular location">
    <subcellularLocation>
        <location evidence="1">Nucleus</location>
        <location evidence="1">Nucleoplasm</location>
    </subcellularLocation>
</comment>
<evidence type="ECO:0000256" key="6">
    <source>
        <dbReference type="ARBA" id="ARBA00023242"/>
    </source>
</evidence>
<dbReference type="SMART" id="SM00581">
    <property type="entry name" value="PSP"/>
    <property type="match status" value="1"/>
</dbReference>
<keyword evidence="4 7" id="KW-0863">Zinc-finger</keyword>
<evidence type="ECO:0000259" key="9">
    <source>
        <dbReference type="PROSITE" id="PS50158"/>
    </source>
</evidence>
<sequence length="647" mass="72801">MEIEDLSGLPTSGDYDCGSENNELHNSNYEPIDLQPTNSENKEVKLYSENHLHKDDSRYEETHFVSEADIEKDIVDCHSDMEKEDFISFPPSHDSGCGIESNGVCTSSYGPSLSDAQPSNSADREMKINSENLGVNDVDIHHENHHGMLEGNLDTNLIDHPSIMQVSGELGDTVELNSFSSKVHAENGGLAVRDGSPVGSRKMDGSSISGVKRARMTFDEEQPSVRVMYNSLTRGSRQKLEELLQQWSQWHAQHGSSSQDPDGVLESGEEMFFPALHVGVEKNSAVSFWMDNQTRKQQNKEFIPLESNSVPLYDRGYALGLTSAEGSNNVEEGLGIIDNASRCFNCGSYNHSLKECPKPRDNVAVNNARKQHKSKRNQNAGSRNPTRYYQNTPGGKYDGLKPGTLDVETQQLLGLGELDPPPWLHRMREIGYPPGYLDADNEDQSSGITIYADEEIKEEQEDGEIVERDCPEPQRKMTVKFPGLNAPIPENADGRLWAAGPSSLDFSRNRLHRRLNHYSEPVSRGHHQEQRWSRDFADDGPPGCEPGLSPSLSSFHPRYVGYDSSYDSHSPRSNIPRPRSPSFGRSLSNRDRRSPLFDGPINYDSLRHEYGSGRYENWTDESRNDYSRDFSPHGKDTQNRHYHRSRR</sequence>
<comment type="similarity">
    <text evidence="2">Belongs to the ZCCHC8 family.</text>
</comment>
<feature type="compositionally biased region" description="Low complexity" evidence="8">
    <location>
        <begin position="571"/>
        <end position="582"/>
    </location>
</feature>
<feature type="region of interest" description="Disordered" evidence="8">
    <location>
        <begin position="1"/>
        <end position="36"/>
    </location>
</feature>
<dbReference type="InterPro" id="IPR001878">
    <property type="entry name" value="Znf_CCHC"/>
</dbReference>
<feature type="region of interest" description="Disordered" evidence="8">
    <location>
        <begin position="519"/>
        <end position="647"/>
    </location>
</feature>
<feature type="region of interest" description="Disordered" evidence="8">
    <location>
        <begin position="190"/>
        <end position="209"/>
    </location>
</feature>